<feature type="transmembrane region" description="Helical" evidence="1">
    <location>
        <begin position="154"/>
        <end position="173"/>
    </location>
</feature>
<dbReference type="InterPro" id="IPR038762">
    <property type="entry name" value="ABM_predict"/>
</dbReference>
<evidence type="ECO:0000259" key="2">
    <source>
        <dbReference type="Pfam" id="PF03992"/>
    </source>
</evidence>
<gene>
    <name evidence="3" type="ORF">SAMN05444371_2797</name>
</gene>
<keyword evidence="1" id="KW-0472">Membrane</keyword>
<dbReference type="Gene3D" id="3.30.70.100">
    <property type="match status" value="1"/>
</dbReference>
<keyword evidence="1" id="KW-1133">Transmembrane helix</keyword>
<name>A0A1M6TDJ9_9FLAO</name>
<dbReference type="RefSeq" id="WP_072999098.1">
    <property type="nucleotide sequence ID" value="NZ_FRAM01000003.1"/>
</dbReference>
<protein>
    <recommendedName>
        <fullName evidence="2">ABM domain-containing protein</fullName>
    </recommendedName>
</protein>
<dbReference type="EMBL" id="FRAM01000003">
    <property type="protein sequence ID" value="SHK54858.1"/>
    <property type="molecule type" value="Genomic_DNA"/>
</dbReference>
<feature type="transmembrane region" description="Helical" evidence="1">
    <location>
        <begin position="120"/>
        <end position="142"/>
    </location>
</feature>
<dbReference type="InterPro" id="IPR007138">
    <property type="entry name" value="ABM_dom"/>
</dbReference>
<evidence type="ECO:0000313" key="3">
    <source>
        <dbReference type="EMBL" id="SHK54858.1"/>
    </source>
</evidence>
<dbReference type="PANTHER" id="PTHR40057">
    <property type="entry name" value="SLR1162 PROTEIN"/>
    <property type="match status" value="1"/>
</dbReference>
<feature type="domain" description="ABM" evidence="2">
    <location>
        <begin position="8"/>
        <end position="80"/>
    </location>
</feature>
<keyword evidence="4" id="KW-1185">Reference proteome</keyword>
<dbReference type="PANTHER" id="PTHR40057:SF1">
    <property type="entry name" value="SLR1162 PROTEIN"/>
    <property type="match status" value="1"/>
</dbReference>
<accession>A0A1M6TDJ9</accession>
<dbReference type="SUPFAM" id="SSF54909">
    <property type="entry name" value="Dimeric alpha+beta barrel"/>
    <property type="match status" value="1"/>
</dbReference>
<keyword evidence="1" id="KW-0812">Transmembrane</keyword>
<proteinExistence type="predicted"/>
<evidence type="ECO:0000313" key="4">
    <source>
        <dbReference type="Proteomes" id="UP000184498"/>
    </source>
</evidence>
<organism evidence="3 4">
    <name type="scientific">Epilithonimonas mollis</name>
    <dbReference type="NCBI Taxonomy" id="216903"/>
    <lineage>
        <taxon>Bacteria</taxon>
        <taxon>Pseudomonadati</taxon>
        <taxon>Bacteroidota</taxon>
        <taxon>Flavobacteriia</taxon>
        <taxon>Flavobacteriales</taxon>
        <taxon>Weeksellaceae</taxon>
        <taxon>Chryseobacterium group</taxon>
        <taxon>Epilithonimonas</taxon>
    </lineage>
</organism>
<evidence type="ECO:0000256" key="1">
    <source>
        <dbReference type="SAM" id="Phobius"/>
    </source>
</evidence>
<dbReference type="AlphaFoldDB" id="A0A1M6TDJ9"/>
<dbReference type="Proteomes" id="UP000184498">
    <property type="component" value="Unassembled WGS sequence"/>
</dbReference>
<reference evidence="4" key="1">
    <citation type="submission" date="2016-11" db="EMBL/GenBank/DDBJ databases">
        <authorList>
            <person name="Varghese N."/>
            <person name="Submissions S."/>
        </authorList>
    </citation>
    <scope>NUCLEOTIDE SEQUENCE [LARGE SCALE GENOMIC DNA]</scope>
    <source>
        <strain evidence="4">DSM 18016</strain>
    </source>
</reference>
<sequence>METQGASVVITHHILDGKQAEYETWLDEILPVAKNADGFIDWQVVRPIPNLTFVYTVIIRFDTIENLKNWMESDARKKLIDKAHPLFTKEDNYEIKSGLDFLFYGEKADIKTPVRWKQYLATWSVIFPLSILMQLVLLPFLRQLDLPANRYLDTFISTGCLVFLVIFVVMPNYTKLIRKWLFK</sequence>
<dbReference type="Pfam" id="PF03992">
    <property type="entry name" value="ABM"/>
    <property type="match status" value="1"/>
</dbReference>
<dbReference type="InterPro" id="IPR011008">
    <property type="entry name" value="Dimeric_a/b-barrel"/>
</dbReference>